<evidence type="ECO:0000256" key="7">
    <source>
        <dbReference type="ARBA" id="ARBA00023316"/>
    </source>
</evidence>
<evidence type="ECO:0000313" key="12">
    <source>
        <dbReference type="EMBL" id="EOA32280.1"/>
    </source>
</evidence>
<dbReference type="OrthoDB" id="1054415at2759"/>
<sequence>MGSYLGIFAILFVLLGVSANAEVFPVGGSPGSDITQALLKAFTSACQAPTASKVVIPKGEFKLGEIEMAGPCKAPIEINLQGTVKADGTAIHGKERWVVFTKIVGFKLNGGGTFDGEGNAAWRVNNCHQTEACKKLPISIRFDFVEKAEIRDISTIDAKNFHINVIGAKEMVFDNVKVIAPAESPNTDGIHLGRSDGVKILNSKIATGDDCISVGDGMKNLHVEKVVCGPGHGISVGSLGRYGHEQDVAGITVKNCTLIGTDNGLRIKTWPSAACSTTASGIHFEDIILNNVSNPILIDQEYCPWNHCNKQKPSTIKLVDISFKNIRGTSGNKDAVKLLCSKAHPCVNVEIGNINLEYKGADGPPTFTCSNVTPKLVGTQNPKACSAGPAPKPTTKGGDL</sequence>
<dbReference type="AlphaFoldDB" id="R0I2X1"/>
<evidence type="ECO:0000256" key="10">
    <source>
        <dbReference type="SAM" id="MobiDB-lite"/>
    </source>
</evidence>
<keyword evidence="13" id="KW-1185">Reference proteome</keyword>
<keyword evidence="6 9" id="KW-0326">Glycosidase</keyword>
<accession>R0I2X1</accession>
<dbReference type="SMART" id="SM00710">
    <property type="entry name" value="PbH1"/>
    <property type="match status" value="5"/>
</dbReference>
<dbReference type="Pfam" id="PF00295">
    <property type="entry name" value="Glyco_hydro_28"/>
    <property type="match status" value="1"/>
</dbReference>
<name>R0I2X1_9BRAS</name>
<dbReference type="InterPro" id="IPR000743">
    <property type="entry name" value="Glyco_hydro_28"/>
</dbReference>
<dbReference type="Gene3D" id="2.160.20.10">
    <property type="entry name" value="Single-stranded right-handed beta-helix, Pectin lyase-like"/>
    <property type="match status" value="1"/>
</dbReference>
<organism evidence="12 13">
    <name type="scientific">Capsella rubella</name>
    <dbReference type="NCBI Taxonomy" id="81985"/>
    <lineage>
        <taxon>Eukaryota</taxon>
        <taxon>Viridiplantae</taxon>
        <taxon>Streptophyta</taxon>
        <taxon>Embryophyta</taxon>
        <taxon>Tracheophyta</taxon>
        <taxon>Spermatophyta</taxon>
        <taxon>Magnoliopsida</taxon>
        <taxon>eudicotyledons</taxon>
        <taxon>Gunneridae</taxon>
        <taxon>Pentapetalae</taxon>
        <taxon>rosids</taxon>
        <taxon>malvids</taxon>
        <taxon>Brassicales</taxon>
        <taxon>Brassicaceae</taxon>
        <taxon>Camelineae</taxon>
        <taxon>Capsella</taxon>
    </lineage>
</organism>
<feature type="chain" id="PRO_5004352646" evidence="11">
    <location>
        <begin position="22"/>
        <end position="400"/>
    </location>
</feature>
<evidence type="ECO:0000256" key="3">
    <source>
        <dbReference type="ARBA" id="ARBA00022512"/>
    </source>
</evidence>
<dbReference type="EMBL" id="KB870807">
    <property type="protein sequence ID" value="EOA32280.1"/>
    <property type="molecule type" value="Genomic_DNA"/>
</dbReference>
<dbReference type="STRING" id="81985.R0I2X1"/>
<reference evidence="13" key="1">
    <citation type="journal article" date="2013" name="Nat. Genet.">
        <title>The Capsella rubella genome and the genomic consequences of rapid mating system evolution.</title>
        <authorList>
            <person name="Slotte T."/>
            <person name="Hazzouri K.M."/>
            <person name="Agren J.A."/>
            <person name="Koenig D."/>
            <person name="Maumus F."/>
            <person name="Guo Y.L."/>
            <person name="Steige K."/>
            <person name="Platts A.E."/>
            <person name="Escobar J.S."/>
            <person name="Newman L.K."/>
            <person name="Wang W."/>
            <person name="Mandakova T."/>
            <person name="Vello E."/>
            <person name="Smith L.M."/>
            <person name="Henz S.R."/>
            <person name="Steffen J."/>
            <person name="Takuno S."/>
            <person name="Brandvain Y."/>
            <person name="Coop G."/>
            <person name="Andolfatto P."/>
            <person name="Hu T.T."/>
            <person name="Blanchette M."/>
            <person name="Clark R.M."/>
            <person name="Quesneville H."/>
            <person name="Nordborg M."/>
            <person name="Gaut B.S."/>
            <person name="Lysak M.A."/>
            <person name="Jenkins J."/>
            <person name="Grimwood J."/>
            <person name="Chapman J."/>
            <person name="Prochnik S."/>
            <person name="Shu S."/>
            <person name="Rokhsar D."/>
            <person name="Schmutz J."/>
            <person name="Weigel D."/>
            <person name="Wright S.I."/>
        </authorList>
    </citation>
    <scope>NUCLEOTIDE SEQUENCE [LARGE SCALE GENOMIC DNA]</scope>
    <source>
        <strain evidence="13">cv. Monte Gargano</strain>
    </source>
</reference>
<dbReference type="FunFam" id="2.160.20.10:FF:000004">
    <property type="entry name" value="Pectin lyase-like superfamily protein"/>
    <property type="match status" value="1"/>
</dbReference>
<evidence type="ECO:0000256" key="1">
    <source>
        <dbReference type="ARBA" id="ARBA00004191"/>
    </source>
</evidence>
<keyword evidence="11" id="KW-0732">Signal</keyword>
<dbReference type="GO" id="GO:0004650">
    <property type="term" value="F:polygalacturonase activity"/>
    <property type="evidence" value="ECO:0007669"/>
    <property type="project" value="InterPro"/>
</dbReference>
<evidence type="ECO:0000256" key="2">
    <source>
        <dbReference type="ARBA" id="ARBA00008834"/>
    </source>
</evidence>
<evidence type="ECO:0000256" key="9">
    <source>
        <dbReference type="RuleBase" id="RU361169"/>
    </source>
</evidence>
<dbReference type="GO" id="GO:0071555">
    <property type="term" value="P:cell wall organization"/>
    <property type="evidence" value="ECO:0007669"/>
    <property type="project" value="UniProtKB-KW"/>
</dbReference>
<dbReference type="Proteomes" id="UP000029121">
    <property type="component" value="Unassembled WGS sequence"/>
</dbReference>
<evidence type="ECO:0000256" key="6">
    <source>
        <dbReference type="ARBA" id="ARBA00023295"/>
    </source>
</evidence>
<feature type="signal peptide" evidence="11">
    <location>
        <begin position="1"/>
        <end position="21"/>
    </location>
</feature>
<dbReference type="InterPro" id="IPR012334">
    <property type="entry name" value="Pectin_lyas_fold"/>
</dbReference>
<dbReference type="InterPro" id="IPR006626">
    <property type="entry name" value="PbH1"/>
</dbReference>
<keyword evidence="3" id="KW-0134">Cell wall</keyword>
<evidence type="ECO:0000256" key="5">
    <source>
        <dbReference type="ARBA" id="ARBA00022801"/>
    </source>
</evidence>
<evidence type="ECO:0000256" key="11">
    <source>
        <dbReference type="SAM" id="SignalP"/>
    </source>
</evidence>
<evidence type="ECO:0000313" key="13">
    <source>
        <dbReference type="Proteomes" id="UP000029121"/>
    </source>
</evidence>
<evidence type="ECO:0000256" key="4">
    <source>
        <dbReference type="ARBA" id="ARBA00022525"/>
    </source>
</evidence>
<protein>
    <submittedName>
        <fullName evidence="12">Uncharacterized protein</fullName>
    </submittedName>
</protein>
<dbReference type="KEGG" id="crb:17893015"/>
<proteinExistence type="inferred from homology"/>
<keyword evidence="5 9" id="KW-0378">Hydrolase</keyword>
<gene>
    <name evidence="12" type="ORF">CARUB_v10015541mg</name>
</gene>
<evidence type="ECO:0000256" key="8">
    <source>
        <dbReference type="PROSITE-ProRule" id="PRU10052"/>
    </source>
</evidence>
<dbReference type="PANTHER" id="PTHR31375">
    <property type="match status" value="1"/>
</dbReference>
<dbReference type="eggNOG" id="ENOG502QRSR">
    <property type="taxonomic scope" value="Eukaryota"/>
</dbReference>
<feature type="active site" evidence="8">
    <location>
        <position position="232"/>
    </location>
</feature>
<feature type="region of interest" description="Disordered" evidence="10">
    <location>
        <begin position="380"/>
        <end position="400"/>
    </location>
</feature>
<keyword evidence="4" id="KW-0964">Secreted</keyword>
<comment type="similarity">
    <text evidence="2 9">Belongs to the glycosyl hydrolase 28 family.</text>
</comment>
<dbReference type="SUPFAM" id="SSF51126">
    <property type="entry name" value="Pectin lyase-like"/>
    <property type="match status" value="1"/>
</dbReference>
<dbReference type="GO" id="GO:0005975">
    <property type="term" value="P:carbohydrate metabolic process"/>
    <property type="evidence" value="ECO:0007669"/>
    <property type="project" value="InterPro"/>
</dbReference>
<comment type="subcellular location">
    <subcellularLocation>
        <location evidence="1">Secreted</location>
        <location evidence="1">Cell wall</location>
    </subcellularLocation>
</comment>
<dbReference type="InterPro" id="IPR011050">
    <property type="entry name" value="Pectin_lyase_fold/virulence"/>
</dbReference>
<dbReference type="PROSITE" id="PS00502">
    <property type="entry name" value="POLYGALACTURONASE"/>
    <property type="match status" value="1"/>
</dbReference>
<keyword evidence="7" id="KW-0961">Cell wall biogenesis/degradation</keyword>